<sequence>MQLQEQILILYLPANIHYPVLLRFIFLNFCCRIADLIRLNRHQFLESFRRFNPRFYELGFIFFGLAYSVELTGIAEFFGELINNSDFERVASVNVYLF</sequence>
<gene>
    <name evidence="1" type="ORF">L2E82_14359</name>
</gene>
<dbReference type="EMBL" id="CM042011">
    <property type="protein sequence ID" value="KAI3764352.1"/>
    <property type="molecule type" value="Genomic_DNA"/>
</dbReference>
<organism evidence="1 2">
    <name type="scientific">Cichorium intybus</name>
    <name type="common">Chicory</name>
    <dbReference type="NCBI Taxonomy" id="13427"/>
    <lineage>
        <taxon>Eukaryota</taxon>
        <taxon>Viridiplantae</taxon>
        <taxon>Streptophyta</taxon>
        <taxon>Embryophyta</taxon>
        <taxon>Tracheophyta</taxon>
        <taxon>Spermatophyta</taxon>
        <taxon>Magnoliopsida</taxon>
        <taxon>eudicotyledons</taxon>
        <taxon>Gunneridae</taxon>
        <taxon>Pentapetalae</taxon>
        <taxon>asterids</taxon>
        <taxon>campanulids</taxon>
        <taxon>Asterales</taxon>
        <taxon>Asteraceae</taxon>
        <taxon>Cichorioideae</taxon>
        <taxon>Cichorieae</taxon>
        <taxon>Cichoriinae</taxon>
        <taxon>Cichorium</taxon>
    </lineage>
</organism>
<proteinExistence type="predicted"/>
<comment type="caution">
    <text evidence="1">The sequence shown here is derived from an EMBL/GenBank/DDBJ whole genome shotgun (WGS) entry which is preliminary data.</text>
</comment>
<evidence type="ECO:0000313" key="2">
    <source>
        <dbReference type="Proteomes" id="UP001055811"/>
    </source>
</evidence>
<name>A0ACB9F116_CICIN</name>
<evidence type="ECO:0000313" key="1">
    <source>
        <dbReference type="EMBL" id="KAI3764352.1"/>
    </source>
</evidence>
<dbReference type="Proteomes" id="UP001055811">
    <property type="component" value="Linkage Group LG03"/>
</dbReference>
<keyword evidence="2" id="KW-1185">Reference proteome</keyword>
<reference evidence="2" key="1">
    <citation type="journal article" date="2022" name="Mol. Ecol. Resour.">
        <title>The genomes of chicory, endive, great burdock and yacon provide insights into Asteraceae palaeo-polyploidization history and plant inulin production.</title>
        <authorList>
            <person name="Fan W."/>
            <person name="Wang S."/>
            <person name="Wang H."/>
            <person name="Wang A."/>
            <person name="Jiang F."/>
            <person name="Liu H."/>
            <person name="Zhao H."/>
            <person name="Xu D."/>
            <person name="Zhang Y."/>
        </authorList>
    </citation>
    <scope>NUCLEOTIDE SEQUENCE [LARGE SCALE GENOMIC DNA]</scope>
    <source>
        <strain evidence="2">cv. Punajuju</strain>
    </source>
</reference>
<reference evidence="1 2" key="2">
    <citation type="journal article" date="2022" name="Mol. Ecol. Resour.">
        <title>The genomes of chicory, endive, great burdock and yacon provide insights into Asteraceae paleo-polyploidization history and plant inulin production.</title>
        <authorList>
            <person name="Fan W."/>
            <person name="Wang S."/>
            <person name="Wang H."/>
            <person name="Wang A."/>
            <person name="Jiang F."/>
            <person name="Liu H."/>
            <person name="Zhao H."/>
            <person name="Xu D."/>
            <person name="Zhang Y."/>
        </authorList>
    </citation>
    <scope>NUCLEOTIDE SEQUENCE [LARGE SCALE GENOMIC DNA]</scope>
    <source>
        <strain evidence="2">cv. Punajuju</strain>
        <tissue evidence="1">Leaves</tissue>
    </source>
</reference>
<protein>
    <submittedName>
        <fullName evidence="1">Uncharacterized protein</fullName>
    </submittedName>
</protein>
<accession>A0ACB9F116</accession>